<sequence length="78" mass="9202">KPKNGKEQDWYQKYYMERTSNSLVIKTFDDIMKNEFYEQLQSSWGGDGCLTDCNKFCSQVGRVRLSTWDASELQEKFA</sequence>
<reference evidence="1" key="1">
    <citation type="submission" date="2018-05" db="EMBL/GenBank/DDBJ databases">
        <authorList>
            <person name="Lanie J.A."/>
            <person name="Ng W.-L."/>
            <person name="Kazmierczak K.M."/>
            <person name="Andrzejewski T.M."/>
            <person name="Davidsen T.M."/>
            <person name="Wayne K.J."/>
            <person name="Tettelin H."/>
            <person name="Glass J.I."/>
            <person name="Rusch D."/>
            <person name="Podicherti R."/>
            <person name="Tsui H.-C.T."/>
            <person name="Winkler M.E."/>
        </authorList>
    </citation>
    <scope>NUCLEOTIDE SEQUENCE</scope>
</reference>
<name>A0A382T239_9ZZZZ</name>
<dbReference type="AlphaFoldDB" id="A0A382T239"/>
<proteinExistence type="predicted"/>
<organism evidence="1">
    <name type="scientific">marine metagenome</name>
    <dbReference type="NCBI Taxonomy" id="408172"/>
    <lineage>
        <taxon>unclassified sequences</taxon>
        <taxon>metagenomes</taxon>
        <taxon>ecological metagenomes</taxon>
    </lineage>
</organism>
<dbReference type="EMBL" id="UINC01133350">
    <property type="protein sequence ID" value="SVD16229.1"/>
    <property type="molecule type" value="Genomic_DNA"/>
</dbReference>
<feature type="non-terminal residue" evidence="1">
    <location>
        <position position="1"/>
    </location>
</feature>
<protein>
    <submittedName>
        <fullName evidence="1">Uncharacterized protein</fullName>
    </submittedName>
</protein>
<accession>A0A382T239</accession>
<gene>
    <name evidence="1" type="ORF">METZ01_LOCUS369083</name>
</gene>
<evidence type="ECO:0000313" key="1">
    <source>
        <dbReference type="EMBL" id="SVD16229.1"/>
    </source>
</evidence>